<reference evidence="2" key="1">
    <citation type="submission" date="2022-03" db="EMBL/GenBank/DDBJ databases">
        <title>Aurantimonas Liuensis sp. Nov., isolated from the hadal seawater of the Mariana Trench.</title>
        <authorList>
            <person name="Liu R."/>
        </authorList>
    </citation>
    <scope>NUCLEOTIDE SEQUENCE</scope>
    <source>
        <strain evidence="2">LRZ36</strain>
    </source>
</reference>
<name>A0A9X2HAN4_9HYPH</name>
<evidence type="ECO:0000256" key="1">
    <source>
        <dbReference type="ARBA" id="ARBA00023284"/>
    </source>
</evidence>
<keyword evidence="3" id="KW-1185">Reference proteome</keyword>
<dbReference type="EMBL" id="JALHBS010000036">
    <property type="protein sequence ID" value="MCP3054917.1"/>
    <property type="molecule type" value="Genomic_DNA"/>
</dbReference>
<dbReference type="SUPFAM" id="SSF52833">
    <property type="entry name" value="Thioredoxin-like"/>
    <property type="match status" value="1"/>
</dbReference>
<organism evidence="2 3">
    <name type="scientific">Aurantimonas marianensis</name>
    <dbReference type="NCBI Taxonomy" id="2920428"/>
    <lineage>
        <taxon>Bacteria</taxon>
        <taxon>Pseudomonadati</taxon>
        <taxon>Pseudomonadota</taxon>
        <taxon>Alphaproteobacteria</taxon>
        <taxon>Hyphomicrobiales</taxon>
        <taxon>Aurantimonadaceae</taxon>
        <taxon>Aurantimonas</taxon>
    </lineage>
</organism>
<dbReference type="InterPro" id="IPR036249">
    <property type="entry name" value="Thioredoxin-like_sf"/>
</dbReference>
<protein>
    <submittedName>
        <fullName evidence="2">Transcriptional regulator</fullName>
    </submittedName>
</protein>
<comment type="caution">
    <text evidence="2">The sequence shown here is derived from an EMBL/GenBank/DDBJ whole genome shotgun (WGS) entry which is preliminary data.</text>
</comment>
<dbReference type="Proteomes" id="UP001155220">
    <property type="component" value="Unassembled WGS sequence"/>
</dbReference>
<evidence type="ECO:0000313" key="3">
    <source>
        <dbReference type="Proteomes" id="UP001155220"/>
    </source>
</evidence>
<sequence length="142" mass="16121">MHMFTSVVNVRFRLWLRRLPLVAGIVFALLGLATISGQAATLLMLEQPGCVWCKRFNEEIAPAYAKTPEGQRAPLRRVDITEDWPDDLKDIRSERLTPTFILLDNGVEIDRMVGYPGDVFFWGLLNDMLSKLPDDDMAASMH</sequence>
<dbReference type="InterPro" id="IPR017937">
    <property type="entry name" value="Thioredoxin_CS"/>
</dbReference>
<gene>
    <name evidence="2" type="ORF">MJ956_07095</name>
</gene>
<dbReference type="PROSITE" id="PS00194">
    <property type="entry name" value="THIOREDOXIN_1"/>
    <property type="match status" value="1"/>
</dbReference>
<dbReference type="AlphaFoldDB" id="A0A9X2HAN4"/>
<evidence type="ECO:0000313" key="2">
    <source>
        <dbReference type="EMBL" id="MCP3054917.1"/>
    </source>
</evidence>
<accession>A0A9X2HAN4</accession>
<proteinExistence type="predicted"/>
<keyword evidence="1" id="KW-0676">Redox-active center</keyword>
<dbReference type="Gene3D" id="3.40.30.10">
    <property type="entry name" value="Glutaredoxin"/>
    <property type="match status" value="1"/>
</dbReference>
<dbReference type="RefSeq" id="WP_253963783.1">
    <property type="nucleotide sequence ID" value="NZ_JALHBS010000036.1"/>
</dbReference>